<dbReference type="EMBL" id="QGNA01000001">
    <property type="protein sequence ID" value="PWS38104.1"/>
    <property type="molecule type" value="Genomic_DNA"/>
</dbReference>
<dbReference type="RefSeq" id="WP_109868725.1">
    <property type="nucleotide sequence ID" value="NZ_QGNA01000001.1"/>
</dbReference>
<evidence type="ECO:0000313" key="3">
    <source>
        <dbReference type="Proteomes" id="UP000245765"/>
    </source>
</evidence>
<gene>
    <name evidence="2" type="ORF">DFH01_02030</name>
</gene>
<evidence type="ECO:0000313" key="2">
    <source>
        <dbReference type="EMBL" id="PWS38104.1"/>
    </source>
</evidence>
<dbReference type="Proteomes" id="UP000245765">
    <property type="component" value="Unassembled WGS sequence"/>
</dbReference>
<accession>A0A317FG95</accession>
<keyword evidence="1" id="KW-1133">Transmembrane helix</keyword>
<evidence type="ECO:0000256" key="1">
    <source>
        <dbReference type="SAM" id="Phobius"/>
    </source>
</evidence>
<feature type="transmembrane region" description="Helical" evidence="1">
    <location>
        <begin position="59"/>
        <end position="81"/>
    </location>
</feature>
<name>A0A317FG95_9PROT</name>
<organism evidence="2 3">
    <name type="scientific">Falsiroseomonas bella</name>
    <dbReference type="NCBI Taxonomy" id="2184016"/>
    <lineage>
        <taxon>Bacteria</taxon>
        <taxon>Pseudomonadati</taxon>
        <taxon>Pseudomonadota</taxon>
        <taxon>Alphaproteobacteria</taxon>
        <taxon>Acetobacterales</taxon>
        <taxon>Roseomonadaceae</taxon>
        <taxon>Falsiroseomonas</taxon>
    </lineage>
</organism>
<comment type="caution">
    <text evidence="2">The sequence shown here is derived from an EMBL/GenBank/DDBJ whole genome shotgun (WGS) entry which is preliminary data.</text>
</comment>
<dbReference type="AlphaFoldDB" id="A0A317FG95"/>
<keyword evidence="3" id="KW-1185">Reference proteome</keyword>
<proteinExistence type="predicted"/>
<dbReference type="OrthoDB" id="7281374at2"/>
<feature type="transmembrane region" description="Helical" evidence="1">
    <location>
        <begin position="6"/>
        <end position="22"/>
    </location>
</feature>
<keyword evidence="1" id="KW-0472">Membrane</keyword>
<sequence>MNLPALGLFALAYSGLVLFMLAQALRKLYPPMRAALTAFGISAVVHGATPFLLADSERWLPLTLFWMVPHLLTLPMLLWVARKQERGS</sequence>
<keyword evidence="1" id="KW-0812">Transmembrane</keyword>
<protein>
    <submittedName>
        <fullName evidence="2">Uncharacterized protein</fullName>
    </submittedName>
</protein>
<reference evidence="3" key="1">
    <citation type="submission" date="2018-05" db="EMBL/GenBank/DDBJ databases">
        <authorList>
            <person name="Du Z."/>
            <person name="Wang X."/>
        </authorList>
    </citation>
    <scope>NUCLEOTIDE SEQUENCE [LARGE SCALE GENOMIC DNA]</scope>
    <source>
        <strain evidence="3">CQN31</strain>
    </source>
</reference>
<feature type="transmembrane region" description="Helical" evidence="1">
    <location>
        <begin position="34"/>
        <end position="53"/>
    </location>
</feature>